<name>A0A371HEU6_MUCPR</name>
<dbReference type="OrthoDB" id="1747743at2759"/>
<evidence type="ECO:0000313" key="2">
    <source>
        <dbReference type="Proteomes" id="UP000257109"/>
    </source>
</evidence>
<sequence>MRRSVSSHISDQVETQRENIFHSRCLVLDNLCYMMIDDKQLEVTFTLSSYEDKVICDVVSMEATHLLLGTPWKFDRKVIHDGVTNRFTFVHLGQRIMLKPLIPREVNGDQNKMKTKRELERKAKSKIEKEVRKKGEMTTVLIVHMYRSTEGLQWALSNIIFPLLMDQEMLKPTKTVK</sequence>
<keyword evidence="2" id="KW-1185">Reference proteome</keyword>
<protein>
    <recommendedName>
        <fullName evidence="3">Reverse transcriptase domain-containing protein</fullName>
    </recommendedName>
</protein>
<evidence type="ECO:0000313" key="1">
    <source>
        <dbReference type="EMBL" id="RDY01306.1"/>
    </source>
</evidence>
<feature type="non-terminal residue" evidence="1">
    <location>
        <position position="1"/>
    </location>
</feature>
<accession>A0A371HEU6</accession>
<dbReference type="PANTHER" id="PTHR35046">
    <property type="entry name" value="ZINC KNUCKLE (CCHC-TYPE) FAMILY PROTEIN"/>
    <property type="match status" value="1"/>
</dbReference>
<reference evidence="1" key="1">
    <citation type="submission" date="2018-05" db="EMBL/GenBank/DDBJ databases">
        <title>Draft genome of Mucuna pruriens seed.</title>
        <authorList>
            <person name="Nnadi N.E."/>
            <person name="Vos R."/>
            <person name="Hasami M.H."/>
            <person name="Devisetty U.K."/>
            <person name="Aguiy J.C."/>
        </authorList>
    </citation>
    <scope>NUCLEOTIDE SEQUENCE [LARGE SCALE GENOMIC DNA]</scope>
    <source>
        <strain evidence="1">JCA_2017</strain>
    </source>
</reference>
<dbReference type="Proteomes" id="UP000257109">
    <property type="component" value="Unassembled WGS sequence"/>
</dbReference>
<proteinExistence type="predicted"/>
<gene>
    <name evidence="1" type="ORF">CR513_15394</name>
</gene>
<dbReference type="AlphaFoldDB" id="A0A371HEU6"/>
<organism evidence="1 2">
    <name type="scientific">Mucuna pruriens</name>
    <name type="common">Velvet bean</name>
    <name type="synonym">Dolichos pruriens</name>
    <dbReference type="NCBI Taxonomy" id="157652"/>
    <lineage>
        <taxon>Eukaryota</taxon>
        <taxon>Viridiplantae</taxon>
        <taxon>Streptophyta</taxon>
        <taxon>Embryophyta</taxon>
        <taxon>Tracheophyta</taxon>
        <taxon>Spermatophyta</taxon>
        <taxon>Magnoliopsida</taxon>
        <taxon>eudicotyledons</taxon>
        <taxon>Gunneridae</taxon>
        <taxon>Pentapetalae</taxon>
        <taxon>rosids</taxon>
        <taxon>fabids</taxon>
        <taxon>Fabales</taxon>
        <taxon>Fabaceae</taxon>
        <taxon>Papilionoideae</taxon>
        <taxon>50 kb inversion clade</taxon>
        <taxon>NPAAA clade</taxon>
        <taxon>indigoferoid/millettioid clade</taxon>
        <taxon>Phaseoleae</taxon>
        <taxon>Mucuna</taxon>
    </lineage>
</organism>
<evidence type="ECO:0008006" key="3">
    <source>
        <dbReference type="Google" id="ProtNLM"/>
    </source>
</evidence>
<comment type="caution">
    <text evidence="1">The sequence shown here is derived from an EMBL/GenBank/DDBJ whole genome shotgun (WGS) entry which is preliminary data.</text>
</comment>
<dbReference type="EMBL" id="QJKJ01002792">
    <property type="protein sequence ID" value="RDY01306.1"/>
    <property type="molecule type" value="Genomic_DNA"/>
</dbReference>
<dbReference type="PANTHER" id="PTHR35046:SF9">
    <property type="entry name" value="RNA-DIRECTED DNA POLYMERASE"/>
    <property type="match status" value="1"/>
</dbReference>